<keyword evidence="1" id="KW-1133">Transmembrane helix</keyword>
<dbReference type="AlphaFoldDB" id="A0A0F9NH09"/>
<protein>
    <submittedName>
        <fullName evidence="2">Uncharacterized protein</fullName>
    </submittedName>
</protein>
<organism evidence="2">
    <name type="scientific">marine sediment metagenome</name>
    <dbReference type="NCBI Taxonomy" id="412755"/>
    <lineage>
        <taxon>unclassified sequences</taxon>
        <taxon>metagenomes</taxon>
        <taxon>ecological metagenomes</taxon>
    </lineage>
</organism>
<name>A0A0F9NH09_9ZZZZ</name>
<feature type="transmembrane region" description="Helical" evidence="1">
    <location>
        <begin position="20"/>
        <end position="42"/>
    </location>
</feature>
<evidence type="ECO:0000256" key="1">
    <source>
        <dbReference type="SAM" id="Phobius"/>
    </source>
</evidence>
<dbReference type="EMBL" id="LAZR01008140">
    <property type="protein sequence ID" value="KKM80697.1"/>
    <property type="molecule type" value="Genomic_DNA"/>
</dbReference>
<comment type="caution">
    <text evidence="2">The sequence shown here is derived from an EMBL/GenBank/DDBJ whole genome shotgun (WGS) entry which is preliminary data.</text>
</comment>
<keyword evidence="1" id="KW-0472">Membrane</keyword>
<evidence type="ECO:0000313" key="2">
    <source>
        <dbReference type="EMBL" id="KKM80697.1"/>
    </source>
</evidence>
<accession>A0A0F9NH09</accession>
<reference evidence="2" key="1">
    <citation type="journal article" date="2015" name="Nature">
        <title>Complex archaea that bridge the gap between prokaryotes and eukaryotes.</title>
        <authorList>
            <person name="Spang A."/>
            <person name="Saw J.H."/>
            <person name="Jorgensen S.L."/>
            <person name="Zaremba-Niedzwiedzka K."/>
            <person name="Martijn J."/>
            <person name="Lind A.E."/>
            <person name="van Eijk R."/>
            <person name="Schleper C."/>
            <person name="Guy L."/>
            <person name="Ettema T.J."/>
        </authorList>
    </citation>
    <scope>NUCLEOTIDE SEQUENCE</scope>
</reference>
<sequence length="44" mass="4924">MLNTARNMLSDAWGCWSIRLAVLAISLGYVPFYFLTCAAEALNR</sequence>
<gene>
    <name evidence="2" type="ORF">LCGC14_1337200</name>
</gene>
<keyword evidence="1" id="KW-0812">Transmembrane</keyword>
<proteinExistence type="predicted"/>